<dbReference type="PROSITE" id="PS50932">
    <property type="entry name" value="HTH_LACI_2"/>
    <property type="match status" value="1"/>
</dbReference>
<dbReference type="CDD" id="cd19976">
    <property type="entry name" value="PBP1_DegA_Like"/>
    <property type="match status" value="1"/>
</dbReference>
<evidence type="ECO:0000256" key="1">
    <source>
        <dbReference type="ARBA" id="ARBA00022491"/>
    </source>
</evidence>
<dbReference type="Pfam" id="PF00532">
    <property type="entry name" value="Peripla_BP_1"/>
    <property type="match status" value="1"/>
</dbReference>
<dbReference type="Gene3D" id="3.40.50.2300">
    <property type="match status" value="2"/>
</dbReference>
<name>A0A829R8X6_LISGR</name>
<keyword evidence="4" id="KW-0804">Transcription</keyword>
<accession>A0A829R8X6</accession>
<dbReference type="RefSeq" id="WP_036104583.1">
    <property type="nucleotide sequence ID" value="NZ_AODG01000005.1"/>
</dbReference>
<evidence type="ECO:0000313" key="7">
    <source>
        <dbReference type="Proteomes" id="UP000019251"/>
    </source>
</evidence>
<dbReference type="GO" id="GO:0003700">
    <property type="term" value="F:DNA-binding transcription factor activity"/>
    <property type="evidence" value="ECO:0007669"/>
    <property type="project" value="TreeGrafter"/>
</dbReference>
<dbReference type="InterPro" id="IPR000843">
    <property type="entry name" value="HTH_LacI"/>
</dbReference>
<dbReference type="Gene3D" id="1.10.260.40">
    <property type="entry name" value="lambda repressor-like DNA-binding domains"/>
    <property type="match status" value="1"/>
</dbReference>
<evidence type="ECO:0000256" key="3">
    <source>
        <dbReference type="ARBA" id="ARBA00023125"/>
    </source>
</evidence>
<dbReference type="PANTHER" id="PTHR30146">
    <property type="entry name" value="LACI-RELATED TRANSCRIPTIONAL REPRESSOR"/>
    <property type="match status" value="1"/>
</dbReference>
<dbReference type="AlphaFoldDB" id="A0A829R8X6"/>
<evidence type="ECO:0000256" key="2">
    <source>
        <dbReference type="ARBA" id="ARBA00023015"/>
    </source>
</evidence>
<reference evidence="6 7" key="1">
    <citation type="submission" date="2012-12" db="EMBL/GenBank/DDBJ databases">
        <title>Novel taxa of Listeriaceae from agricultural environments in the United States.</title>
        <authorList>
            <person name="den Bakker H.C."/>
            <person name="Allred A."/>
            <person name="Warchocki S."/>
            <person name="Wright E.M."/>
            <person name="Burrell A."/>
            <person name="Nightingale K.K."/>
            <person name="Kephart D."/>
            <person name="Wiedmann M."/>
        </authorList>
    </citation>
    <scope>NUCLEOTIDE SEQUENCE [LARGE SCALE GENOMIC DNA]</scope>
    <source>
        <strain evidence="6 7">FSL F6-1183</strain>
    </source>
</reference>
<keyword evidence="3" id="KW-0238">DNA-binding</keyword>
<sequence>MGVTIREIAAATGVSITAVSQILNGKGERFSLATRERVLKTAKEQNYKPNFFAKNMVITRTNTIGMIVPEVTDPFFSQMIKGAEDFLNQNDYMIILCNSSNERQREFQYVEELLHRAVDGVIIATPHLIDEKTLNAIRVKKRPYILLDHQLNPRQEGRITIDDVQGGYIATRHLIENGHRKIGIITSDTTFYNVSGRLEGYFEALAEAGIPVQEKYIERANQTTQGGYEAAERLLKEDVTAIFATNDLMAFGTYRAAWGEKIRIPEDLSVIGFDDIEMSAFTTPPLTTVRQPVYQIGATAAELLLRKVEAPTEKVGNQHFEIELIERGSVARVNQRV</sequence>
<dbReference type="SUPFAM" id="SSF47413">
    <property type="entry name" value="lambda repressor-like DNA-binding domains"/>
    <property type="match status" value="1"/>
</dbReference>
<dbReference type="CDD" id="cd01392">
    <property type="entry name" value="HTH_LacI"/>
    <property type="match status" value="1"/>
</dbReference>
<protein>
    <submittedName>
        <fullName evidence="6">LacI family transcriptional regulator</fullName>
    </submittedName>
</protein>
<dbReference type="SMART" id="SM00354">
    <property type="entry name" value="HTH_LACI"/>
    <property type="match status" value="1"/>
</dbReference>
<dbReference type="PANTHER" id="PTHR30146:SF148">
    <property type="entry name" value="HTH-TYPE TRANSCRIPTIONAL REPRESSOR PURR-RELATED"/>
    <property type="match status" value="1"/>
</dbReference>
<comment type="caution">
    <text evidence="6">The sequence shown here is derived from an EMBL/GenBank/DDBJ whole genome shotgun (WGS) entry which is preliminary data.</text>
</comment>
<dbReference type="InterPro" id="IPR010982">
    <property type="entry name" value="Lambda_DNA-bd_dom_sf"/>
</dbReference>
<dbReference type="SUPFAM" id="SSF53822">
    <property type="entry name" value="Periplasmic binding protein-like I"/>
    <property type="match status" value="1"/>
</dbReference>
<feature type="domain" description="HTH lacI-type" evidence="5">
    <location>
        <begin position="3"/>
        <end position="58"/>
    </location>
</feature>
<evidence type="ECO:0000256" key="4">
    <source>
        <dbReference type="ARBA" id="ARBA00023163"/>
    </source>
</evidence>
<dbReference type="GO" id="GO:0000976">
    <property type="term" value="F:transcription cis-regulatory region binding"/>
    <property type="evidence" value="ECO:0007669"/>
    <property type="project" value="TreeGrafter"/>
</dbReference>
<dbReference type="EMBL" id="AODG01000005">
    <property type="protein sequence ID" value="EUJ29249.1"/>
    <property type="molecule type" value="Genomic_DNA"/>
</dbReference>
<keyword evidence="2" id="KW-0805">Transcription regulation</keyword>
<dbReference type="InterPro" id="IPR028082">
    <property type="entry name" value="Peripla_BP_I"/>
</dbReference>
<proteinExistence type="predicted"/>
<evidence type="ECO:0000259" key="5">
    <source>
        <dbReference type="PROSITE" id="PS50932"/>
    </source>
</evidence>
<keyword evidence="1" id="KW-0678">Repressor</keyword>
<dbReference type="Pfam" id="PF00356">
    <property type="entry name" value="LacI"/>
    <property type="match status" value="1"/>
</dbReference>
<dbReference type="Proteomes" id="UP000019251">
    <property type="component" value="Unassembled WGS sequence"/>
</dbReference>
<evidence type="ECO:0000313" key="6">
    <source>
        <dbReference type="EMBL" id="EUJ29249.1"/>
    </source>
</evidence>
<organism evidence="6 7">
    <name type="scientific">Listeria grayi FSL F6-1183</name>
    <dbReference type="NCBI Taxonomy" id="1265827"/>
    <lineage>
        <taxon>Bacteria</taxon>
        <taxon>Bacillati</taxon>
        <taxon>Bacillota</taxon>
        <taxon>Bacilli</taxon>
        <taxon>Bacillales</taxon>
        <taxon>Listeriaceae</taxon>
        <taxon>Listeria</taxon>
    </lineage>
</organism>
<gene>
    <name evidence="6" type="ORF">LMUR_03943</name>
</gene>
<dbReference type="PROSITE" id="PS00356">
    <property type="entry name" value="HTH_LACI_1"/>
    <property type="match status" value="1"/>
</dbReference>
<dbReference type="InterPro" id="IPR001761">
    <property type="entry name" value="Peripla_BP/Lac1_sug-bd_dom"/>
</dbReference>